<keyword evidence="5 6" id="KW-0472">Membrane</keyword>
<keyword evidence="8" id="KW-1185">Reference proteome</keyword>
<dbReference type="OrthoDB" id="5226580at2759"/>
<comment type="similarity">
    <text evidence="2">Belongs to the major facilitator superfamily. TCR/Tet family.</text>
</comment>
<accession>A0A0L0NDS2</accession>
<protein>
    <submittedName>
        <fullName evidence="7">Putative MFS-type transporter C16A3.17c</fullName>
    </submittedName>
</protein>
<dbReference type="Gene3D" id="1.20.1250.20">
    <property type="entry name" value="MFS general substrate transporter like domains"/>
    <property type="match status" value="1"/>
</dbReference>
<keyword evidence="4 6" id="KW-1133">Transmembrane helix</keyword>
<comment type="caution">
    <text evidence="7">The sequence shown here is derived from an EMBL/GenBank/DDBJ whole genome shotgun (WGS) entry which is preliminary data.</text>
</comment>
<evidence type="ECO:0000313" key="8">
    <source>
        <dbReference type="Proteomes" id="UP000036947"/>
    </source>
</evidence>
<feature type="transmembrane region" description="Helical" evidence="6">
    <location>
        <begin position="331"/>
        <end position="351"/>
    </location>
</feature>
<evidence type="ECO:0000256" key="4">
    <source>
        <dbReference type="ARBA" id="ARBA00022989"/>
    </source>
</evidence>
<name>A0A0L0NDS2_TOLOC</name>
<evidence type="ECO:0000256" key="3">
    <source>
        <dbReference type="ARBA" id="ARBA00022692"/>
    </source>
</evidence>
<dbReference type="PANTHER" id="PTHR23501">
    <property type="entry name" value="MAJOR FACILITATOR SUPERFAMILY"/>
    <property type="match status" value="1"/>
</dbReference>
<dbReference type="Proteomes" id="UP000036947">
    <property type="component" value="Unassembled WGS sequence"/>
</dbReference>
<reference evidence="7 8" key="1">
    <citation type="journal article" date="2015" name="BMC Genomics">
        <title>The genome of the truffle-parasite Tolypocladium ophioglossoides and the evolution of antifungal peptaibiotics.</title>
        <authorList>
            <person name="Quandt C.A."/>
            <person name="Bushley K.E."/>
            <person name="Spatafora J.W."/>
        </authorList>
    </citation>
    <scope>NUCLEOTIDE SEQUENCE [LARGE SCALE GENOMIC DNA]</scope>
    <source>
        <strain evidence="7 8">CBS 100239</strain>
    </source>
</reference>
<gene>
    <name evidence="7" type="ORF">TOPH_03057</name>
</gene>
<evidence type="ECO:0000256" key="1">
    <source>
        <dbReference type="ARBA" id="ARBA00004141"/>
    </source>
</evidence>
<organism evidence="7 8">
    <name type="scientific">Tolypocladium ophioglossoides (strain CBS 100239)</name>
    <name type="common">Snaketongue truffleclub</name>
    <name type="synonym">Elaphocordyceps ophioglossoides</name>
    <dbReference type="NCBI Taxonomy" id="1163406"/>
    <lineage>
        <taxon>Eukaryota</taxon>
        <taxon>Fungi</taxon>
        <taxon>Dikarya</taxon>
        <taxon>Ascomycota</taxon>
        <taxon>Pezizomycotina</taxon>
        <taxon>Sordariomycetes</taxon>
        <taxon>Hypocreomycetidae</taxon>
        <taxon>Hypocreales</taxon>
        <taxon>Ophiocordycipitaceae</taxon>
        <taxon>Tolypocladium</taxon>
    </lineage>
</organism>
<sequence length="366" mass="39825">MIRNNIRHHARPSLAALTDVGWYGSAYSLARYVQVAESHIPASNDSGSAALQLISGKFHTYFKTKLIQRLVVDLHGVSVCIFGGIAHLRRGHVLDDVHHLPRGCWSRELWPAERGFHDHRRGCAAGEATGSEGMVMGGCQIGLVAGPLVRGALTQYSTWQWCFYINFPVGGLATIVIFIHPEPACVCGRLGLPHSKDRLLPAICTLQRSRPDYRLRTHDHVLALHRDGQVGWLPDFVGFGRGIGMQTALVAIQANTTPAFTAIKTATLVFCQTFSGAVFIAIANSIFNNVLKHELEKLVPGGDAQGIVDAGATGIRQVVWEEDLPGVLMSYLKGVVAAIYPVVALSLYMFVASWGMGLRDIPSTQI</sequence>
<dbReference type="EMBL" id="LFRF01000006">
    <property type="protein sequence ID" value="KND92191.1"/>
    <property type="molecule type" value="Genomic_DNA"/>
</dbReference>
<comment type="subcellular location">
    <subcellularLocation>
        <location evidence="1">Membrane</location>
        <topology evidence="1">Multi-pass membrane protein</topology>
    </subcellularLocation>
</comment>
<evidence type="ECO:0000256" key="5">
    <source>
        <dbReference type="ARBA" id="ARBA00023136"/>
    </source>
</evidence>
<dbReference type="GO" id="GO:0005886">
    <property type="term" value="C:plasma membrane"/>
    <property type="evidence" value="ECO:0007669"/>
    <property type="project" value="TreeGrafter"/>
</dbReference>
<dbReference type="SUPFAM" id="SSF103473">
    <property type="entry name" value="MFS general substrate transporter"/>
    <property type="match status" value="1"/>
</dbReference>
<feature type="transmembrane region" description="Helical" evidence="6">
    <location>
        <begin position="266"/>
        <end position="287"/>
    </location>
</feature>
<keyword evidence="3 6" id="KW-0812">Transmembrane</keyword>
<evidence type="ECO:0000256" key="6">
    <source>
        <dbReference type="SAM" id="Phobius"/>
    </source>
</evidence>
<dbReference type="InterPro" id="IPR036259">
    <property type="entry name" value="MFS_trans_sf"/>
</dbReference>
<evidence type="ECO:0000313" key="7">
    <source>
        <dbReference type="EMBL" id="KND92191.1"/>
    </source>
</evidence>
<dbReference type="GO" id="GO:0022857">
    <property type="term" value="F:transmembrane transporter activity"/>
    <property type="evidence" value="ECO:0007669"/>
    <property type="project" value="TreeGrafter"/>
</dbReference>
<dbReference type="PANTHER" id="PTHR23501:SF193">
    <property type="entry name" value="MULTIDRUG TRANSPORTER, PUTATIVE (AFU_ORTHOLOGUE AFUA_8G00940)-RELATED"/>
    <property type="match status" value="1"/>
</dbReference>
<dbReference type="AlphaFoldDB" id="A0A0L0NDS2"/>
<proteinExistence type="inferred from homology"/>
<evidence type="ECO:0000256" key="2">
    <source>
        <dbReference type="ARBA" id="ARBA00007520"/>
    </source>
</evidence>